<evidence type="ECO:0000313" key="2">
    <source>
        <dbReference type="EMBL" id="CAH0417204.1"/>
    </source>
</evidence>
<dbReference type="PANTHER" id="PTHR11851">
    <property type="entry name" value="METALLOPROTEASE"/>
    <property type="match status" value="1"/>
</dbReference>
<protein>
    <recommendedName>
        <fullName evidence="1">Peptidase M16 C-terminal domain-containing protein</fullName>
    </recommendedName>
</protein>
<gene>
    <name evidence="2" type="ORF">WFA24289_01535</name>
</gene>
<dbReference type="PANTHER" id="PTHR11851:SF186">
    <property type="entry name" value="INACTIVE METALLOPROTEASE YMFF-RELATED"/>
    <property type="match status" value="1"/>
</dbReference>
<comment type="caution">
    <text evidence="2">The sequence shown here is derived from an EMBL/GenBank/DDBJ whole genome shotgun (WGS) entry which is preliminary data.</text>
</comment>
<dbReference type="InterPro" id="IPR050361">
    <property type="entry name" value="MPP/UQCRC_Complex"/>
</dbReference>
<accession>A0ABN8BLQ5</accession>
<dbReference type="SUPFAM" id="SSF63411">
    <property type="entry name" value="LuxS/MPP-like metallohydrolase"/>
    <property type="match status" value="2"/>
</dbReference>
<dbReference type="RefSeq" id="WP_230097233.1">
    <property type="nucleotide sequence ID" value="NZ_CAKKNS010000007.1"/>
</dbReference>
<reference evidence="2 3" key="1">
    <citation type="submission" date="2021-11" db="EMBL/GenBank/DDBJ databases">
        <authorList>
            <person name="Depoorter E."/>
        </authorList>
    </citation>
    <scope>NUCLEOTIDE SEQUENCE [LARGE SCALE GENOMIC DNA]</scope>
    <source>
        <strain evidence="2 3">LMG 24289</strain>
    </source>
</reference>
<dbReference type="Pfam" id="PF05193">
    <property type="entry name" value="Peptidase_M16_C"/>
    <property type="match status" value="1"/>
</dbReference>
<dbReference type="InterPro" id="IPR007863">
    <property type="entry name" value="Peptidase_M16_C"/>
</dbReference>
<dbReference type="Proteomes" id="UP000789707">
    <property type="component" value="Unassembled WGS sequence"/>
</dbReference>
<proteinExistence type="predicted"/>
<dbReference type="Gene3D" id="3.30.830.10">
    <property type="entry name" value="Metalloenzyme, LuxS/M16 peptidase-like"/>
    <property type="match status" value="2"/>
</dbReference>
<keyword evidence="3" id="KW-1185">Reference proteome</keyword>
<evidence type="ECO:0000313" key="3">
    <source>
        <dbReference type="Proteomes" id="UP000789707"/>
    </source>
</evidence>
<dbReference type="NCBIfam" id="NF047422">
    <property type="entry name" value="YfmF_fam"/>
    <property type="match status" value="1"/>
</dbReference>
<sequence>MDFVLHEGVRLHVLPNQQFKTTQIVVNLTTKHQQATITKRSLLANILELGTEKYPDQTKIAQKLASMYGATFGTDLQKYGQLHSFRFMMRIVNEKFLQSPDNLMDDAVAFLQEAIFNPRTVNDQFVEDVFTREKENMQADFEALIDDKQSYANNQLAQLYFQNEMAIPSYGQISDLEPLTASSLYQYYQTMLAEDLIDIFVIGDVDEQTVKQLFEQLPFTPRPVIDIQLNYQQPLKTSITEKIEHQAIKQAKLNMAFQIPHQNAQVERYAAIVLNALLGGYPLSKLFVNVREKASLAYYAQSGVSLATQTLTVQTGIKSTDLSRVIALVKAQIEAIQAGDFTDDELAQIIAYLTNSFEASLDSPRSIVERATVQALSNKVTEPAQWVANLEEVTRTDVIALAKKIKLQAIFALVEENYEAN</sequence>
<dbReference type="InterPro" id="IPR011249">
    <property type="entry name" value="Metalloenz_LuxS/M16"/>
</dbReference>
<name>A0ABN8BLQ5_9LACO</name>
<dbReference type="EMBL" id="CAKKNS010000007">
    <property type="protein sequence ID" value="CAH0417204.1"/>
    <property type="molecule type" value="Genomic_DNA"/>
</dbReference>
<organism evidence="2 3">
    <name type="scientific">Periweissella fabaria</name>
    <dbReference type="NCBI Taxonomy" id="546157"/>
    <lineage>
        <taxon>Bacteria</taxon>
        <taxon>Bacillati</taxon>
        <taxon>Bacillota</taxon>
        <taxon>Bacilli</taxon>
        <taxon>Lactobacillales</taxon>
        <taxon>Lactobacillaceae</taxon>
        <taxon>Periweissella</taxon>
    </lineage>
</organism>
<evidence type="ECO:0000259" key="1">
    <source>
        <dbReference type="Pfam" id="PF05193"/>
    </source>
</evidence>
<feature type="domain" description="Peptidase M16 C-terminal" evidence="1">
    <location>
        <begin position="179"/>
        <end position="351"/>
    </location>
</feature>